<accession>A0A7D7Y4C6</accession>
<feature type="region of interest" description="Disordered" evidence="1">
    <location>
        <begin position="261"/>
        <end position="291"/>
    </location>
</feature>
<feature type="compositionally biased region" description="Basic and acidic residues" evidence="1">
    <location>
        <begin position="417"/>
        <end position="430"/>
    </location>
</feature>
<dbReference type="RefSeq" id="WP_182078564.1">
    <property type="nucleotide sequence ID" value="NZ_CP059674.1"/>
</dbReference>
<gene>
    <name evidence="4" type="ORF">H3143_02095</name>
</gene>
<keyword evidence="2" id="KW-0732">Signal</keyword>
<evidence type="ECO:0000256" key="2">
    <source>
        <dbReference type="SAM" id="SignalP"/>
    </source>
</evidence>
<dbReference type="KEGG" id="mtuy:H3143_02095"/>
<dbReference type="InterPro" id="IPR008692">
    <property type="entry name" value="Hemogglutn_Mycoplasma"/>
</dbReference>
<feature type="compositionally biased region" description="Basic and acidic residues" evidence="1">
    <location>
        <begin position="397"/>
        <end position="410"/>
    </location>
</feature>
<evidence type="ECO:0000256" key="1">
    <source>
        <dbReference type="SAM" id="MobiDB-lite"/>
    </source>
</evidence>
<sequence>MKRKNILRFVSVLGIGSFVMLAAASCSQASTINPNQTSNTTPADPTKELMDARDALTSLVDTRNDNVKMYADYLQIQDILNKAYNTGQAVLNNTASSIQDLKDAEASLRTAISTADSSRKAFDEKNASLVSNYQELKTTVNTETSTLERLKDPQFSRIRDVLVPLFDAGKTLTNQPLEAMDGSVPLDPTKVSEANQKLKDATGTNLLEQIQNVMMFSDGFVKEVIDKAKLTGSDITGTQPGNYSFVGYSIDLNFAPKPAASAPAGSSAGGSGVQPAVAGSESPADSTNSTTDLPTWNYAYRSVWINENGKNKPLSEEDSKKLTNVSWIYSLAGKDAKYTLTFNYYGSSSTAYLYFPYKLVKDGDNVALQYKLNGGVETAINFGTQATEVTETPASEPKTKGAMEDKEAPKESVVMAKEVEGEPKDTKPSESENTDVSPETTADKEMSAATPAVMNEAPTVDDIKLAKIPLTNLNFGQNTLEFSVPKNDQDPATVAPMIGNMYLTSSEQNLDKIYDDLFGSKSSQQDNKTTVSVDLLKGYGLGASYLEYVRQFTDLNNEKADGQESTKAATTYLVGFIGGGVGRNDAESVPTSPTSPHRQGEHRTLTVYVNAPQEGDYYISGSYLNGDTTTDTTGTKSRRIRYLKLFTNNTTDTSNSVVFQVKSLGDWNTLGIFDTQTEKNIVKETTTSTVTTQSNPSAMSVQAIGAPNASKTLKLQKGLNKIIITGMGTNLTPYVGNLTFTLKTSMDANSSMDAGSSDAK</sequence>
<dbReference type="PROSITE" id="PS51257">
    <property type="entry name" value="PROKAR_LIPOPROTEIN"/>
    <property type="match status" value="1"/>
</dbReference>
<keyword evidence="5" id="KW-1185">Reference proteome</keyword>
<organism evidence="4 5">
    <name type="scientific">Mycoplasma tullyi</name>
    <dbReference type="NCBI Taxonomy" id="1612150"/>
    <lineage>
        <taxon>Bacteria</taxon>
        <taxon>Bacillati</taxon>
        <taxon>Mycoplasmatota</taxon>
        <taxon>Mollicutes</taxon>
        <taxon>Mycoplasmataceae</taxon>
        <taxon>Mycoplasma</taxon>
    </lineage>
</organism>
<proteinExistence type="predicted"/>
<name>A0A7D7Y4C6_9MOLU</name>
<dbReference type="AlphaFoldDB" id="A0A7D7Y4C6"/>
<dbReference type="Pfam" id="PF05692">
    <property type="entry name" value="Myco_haema"/>
    <property type="match status" value="1"/>
</dbReference>
<protein>
    <submittedName>
        <fullName evidence="4">FIVAR domain-containing protein</fullName>
    </submittedName>
</protein>
<feature type="signal peptide" evidence="2">
    <location>
        <begin position="1"/>
        <end position="22"/>
    </location>
</feature>
<evidence type="ECO:0000313" key="4">
    <source>
        <dbReference type="EMBL" id="QMT98277.1"/>
    </source>
</evidence>
<evidence type="ECO:0000259" key="3">
    <source>
        <dbReference type="Pfam" id="PF05692"/>
    </source>
</evidence>
<feature type="domain" description="Haemagglutinin Mycoplasma" evidence="3">
    <location>
        <begin position="220"/>
        <end position="743"/>
    </location>
</feature>
<dbReference type="Pfam" id="PF07554">
    <property type="entry name" value="FIVAR"/>
    <property type="match status" value="2"/>
</dbReference>
<evidence type="ECO:0000313" key="5">
    <source>
        <dbReference type="Proteomes" id="UP000514704"/>
    </source>
</evidence>
<dbReference type="Proteomes" id="UP000514704">
    <property type="component" value="Chromosome"/>
</dbReference>
<reference evidence="4 5" key="1">
    <citation type="journal article" date="2017" name="Int. J. Syst. Evol. Microbiol.">
        <title>Mycoplasma tullyi sp. nov., isolated from penguins of the genus Spheniscus.</title>
        <authorList>
            <person name="Yavari C.A."/>
            <person name="Ramirez A.S."/>
            <person name="Nicholas R.A.J."/>
            <person name="Radford A.D."/>
            <person name="Darby A.C."/>
            <person name="Bradbury J.M."/>
        </authorList>
    </citation>
    <scope>NUCLEOTIDE SEQUENCE [LARGE SCALE GENOMIC DNA]</scope>
    <source>
        <strain evidence="4 5">56A97T</strain>
    </source>
</reference>
<feature type="region of interest" description="Disordered" evidence="1">
    <location>
        <begin position="389"/>
        <end position="448"/>
    </location>
</feature>
<dbReference type="EMBL" id="CP059674">
    <property type="protein sequence ID" value="QMT98277.1"/>
    <property type="molecule type" value="Genomic_DNA"/>
</dbReference>
<feature type="chain" id="PRO_5027841443" evidence="2">
    <location>
        <begin position="23"/>
        <end position="760"/>
    </location>
</feature>